<proteinExistence type="predicted"/>
<name>A0ABQ3MRN2_9PSEU</name>
<gene>
    <name evidence="2" type="ORF">GCM10017774_73360</name>
</gene>
<feature type="transmembrane region" description="Helical" evidence="1">
    <location>
        <begin position="40"/>
        <end position="63"/>
    </location>
</feature>
<keyword evidence="3" id="KW-1185">Reference proteome</keyword>
<sequence>MGAAFGITYFIGMLVSAGVGRSRAGISQRGSLSLLTILMSLPWFLTQMATMFVWPIVLGVWLARGKPKSPWRAMNTGDGTVIIRRTESLNLPQQQR</sequence>
<organism evidence="2 3">
    <name type="scientific">Lentzea cavernae</name>
    <dbReference type="NCBI Taxonomy" id="2020703"/>
    <lineage>
        <taxon>Bacteria</taxon>
        <taxon>Bacillati</taxon>
        <taxon>Actinomycetota</taxon>
        <taxon>Actinomycetes</taxon>
        <taxon>Pseudonocardiales</taxon>
        <taxon>Pseudonocardiaceae</taxon>
        <taxon>Lentzea</taxon>
    </lineage>
</organism>
<accession>A0ABQ3MRN2</accession>
<comment type="caution">
    <text evidence="2">The sequence shown here is derived from an EMBL/GenBank/DDBJ whole genome shotgun (WGS) entry which is preliminary data.</text>
</comment>
<dbReference type="RefSeq" id="WP_191303973.1">
    <property type="nucleotide sequence ID" value="NZ_BNAR01000015.1"/>
</dbReference>
<evidence type="ECO:0000313" key="2">
    <source>
        <dbReference type="EMBL" id="GHH56017.1"/>
    </source>
</evidence>
<dbReference type="EMBL" id="BNAR01000015">
    <property type="protein sequence ID" value="GHH56017.1"/>
    <property type="molecule type" value="Genomic_DNA"/>
</dbReference>
<keyword evidence="1" id="KW-1133">Transmembrane helix</keyword>
<evidence type="ECO:0008006" key="4">
    <source>
        <dbReference type="Google" id="ProtNLM"/>
    </source>
</evidence>
<reference evidence="3" key="1">
    <citation type="journal article" date="2019" name="Int. J. Syst. Evol. Microbiol.">
        <title>The Global Catalogue of Microorganisms (GCM) 10K type strain sequencing project: providing services to taxonomists for standard genome sequencing and annotation.</title>
        <authorList>
            <consortium name="The Broad Institute Genomics Platform"/>
            <consortium name="The Broad Institute Genome Sequencing Center for Infectious Disease"/>
            <person name="Wu L."/>
            <person name="Ma J."/>
        </authorList>
    </citation>
    <scope>NUCLEOTIDE SEQUENCE [LARGE SCALE GENOMIC DNA]</scope>
    <source>
        <strain evidence="3">CGMCC 4.7367</strain>
    </source>
</reference>
<dbReference type="Proteomes" id="UP000605568">
    <property type="component" value="Unassembled WGS sequence"/>
</dbReference>
<keyword evidence="1" id="KW-0472">Membrane</keyword>
<keyword evidence="1" id="KW-0812">Transmembrane</keyword>
<evidence type="ECO:0000313" key="3">
    <source>
        <dbReference type="Proteomes" id="UP000605568"/>
    </source>
</evidence>
<evidence type="ECO:0000256" key="1">
    <source>
        <dbReference type="SAM" id="Phobius"/>
    </source>
</evidence>
<protein>
    <recommendedName>
        <fullName evidence="4">RDD family protein</fullName>
    </recommendedName>
</protein>